<proteinExistence type="inferred from homology"/>
<sequence length="480" mass="54993">MEWPISHWFDAHDYEFARLVLQRGVAAVYVVAFLSTAAQFRPLLGERGLLPVPELLERARHLRGPTLFRWRYSDRMLLVVAWTGVAIAASLVLGLPQLGPPWVPMLAFLALWFLYLSIVNVGQTFYGFGWEMLLVEAGFTVAFLGSDQVPPPLPVLVLVVWLVFRLEFGAGMIKMRGDRVWRDLTALYYHHETQPMPNPVSRFAHLLPKPIHRLEVVGNHIAQLVVPFLLFVPGWVGSIAALVVIATQLWLVISGNFAWLNVLTIVLAFAPITDSFMHAVIPAAPLDWGSGTTSPLWWMIVVGIVTVGILVLSWPALRNLFSRRQLMNAAFNRLNLGNAYGAFGSVTRERYEVVVEGTRDENPRSAEWLEYEFKGKPGDVRRTPRQFAPYHLRLDWLMWFLALGSPGEQWFIPFLAKLLEADRTTLRLLRRDPFDGERPRWVRARLYLYRFSTREEKRRTGAVWVREPVGEYARPMSLRR</sequence>
<dbReference type="RefSeq" id="WP_100365017.1">
    <property type="nucleotide sequence ID" value="NZ_PGFF01000001.1"/>
</dbReference>
<gene>
    <name evidence="10" type="ORF">CLV46_2451</name>
</gene>
<comment type="caution">
    <text evidence="10">The sequence shown here is derived from an EMBL/GenBank/DDBJ whole genome shotgun (WGS) entry which is preliminary data.</text>
</comment>
<dbReference type="Pfam" id="PF06762">
    <property type="entry name" value="LMF1"/>
    <property type="match status" value="1"/>
</dbReference>
<keyword evidence="5 7" id="KW-1133">Transmembrane helix</keyword>
<evidence type="ECO:0000256" key="3">
    <source>
        <dbReference type="ARBA" id="ARBA00022692"/>
    </source>
</evidence>
<protein>
    <submittedName>
        <fullName evidence="10">Lipase maturation factor</fullName>
    </submittedName>
</protein>
<dbReference type="PANTHER" id="PTHR14463">
    <property type="entry name" value="LIPASE MATURATION FACTOR"/>
    <property type="match status" value="1"/>
</dbReference>
<feature type="transmembrane region" description="Helical" evidence="7">
    <location>
        <begin position="152"/>
        <end position="173"/>
    </location>
</feature>
<evidence type="ECO:0000256" key="6">
    <source>
        <dbReference type="ARBA" id="ARBA00023136"/>
    </source>
</evidence>
<dbReference type="Pfam" id="PF25179">
    <property type="entry name" value="LMF1_C"/>
    <property type="match status" value="1"/>
</dbReference>
<comment type="similarity">
    <text evidence="2">Belongs to the lipase maturation factor family.</text>
</comment>
<dbReference type="PANTHER" id="PTHR14463:SF10">
    <property type="entry name" value="LIPASE MATURATION FACTOR 1"/>
    <property type="match status" value="1"/>
</dbReference>
<accession>A0A2M9CLW4</accession>
<evidence type="ECO:0000256" key="5">
    <source>
        <dbReference type="ARBA" id="ARBA00022989"/>
    </source>
</evidence>
<dbReference type="InterPro" id="IPR057434">
    <property type="entry name" value="LMF1/2_N"/>
</dbReference>
<keyword evidence="11" id="KW-1185">Reference proteome</keyword>
<name>A0A2M9CLW4_9MICO</name>
<feature type="transmembrane region" description="Helical" evidence="7">
    <location>
        <begin position="20"/>
        <end position="40"/>
    </location>
</feature>
<feature type="transmembrane region" description="Helical" evidence="7">
    <location>
        <begin position="228"/>
        <end position="253"/>
    </location>
</feature>
<dbReference type="GO" id="GO:0051604">
    <property type="term" value="P:protein maturation"/>
    <property type="evidence" value="ECO:0007669"/>
    <property type="project" value="InterPro"/>
</dbReference>
<dbReference type="OrthoDB" id="9793230at2"/>
<dbReference type="EMBL" id="PGFF01000001">
    <property type="protein sequence ID" value="PJJ72874.1"/>
    <property type="molecule type" value="Genomic_DNA"/>
</dbReference>
<reference evidence="10 11" key="1">
    <citation type="submission" date="2017-11" db="EMBL/GenBank/DDBJ databases">
        <title>Genomic Encyclopedia of Archaeal and Bacterial Type Strains, Phase II (KMG-II): From Individual Species to Whole Genera.</title>
        <authorList>
            <person name="Goeker M."/>
        </authorList>
    </citation>
    <scope>NUCLEOTIDE SEQUENCE [LARGE SCALE GENOMIC DNA]</scope>
    <source>
        <strain evidence="10 11">DSM 27393</strain>
    </source>
</reference>
<comment type="subcellular location">
    <subcellularLocation>
        <location evidence="1">Endoplasmic reticulum membrane</location>
        <topology evidence="1">Multi-pass membrane protein</topology>
    </subcellularLocation>
</comment>
<organism evidence="10 11">
    <name type="scientific">Diaminobutyricimonas aerilata</name>
    <dbReference type="NCBI Taxonomy" id="1162967"/>
    <lineage>
        <taxon>Bacteria</taxon>
        <taxon>Bacillati</taxon>
        <taxon>Actinomycetota</taxon>
        <taxon>Actinomycetes</taxon>
        <taxon>Micrococcales</taxon>
        <taxon>Microbacteriaceae</taxon>
        <taxon>Diaminobutyricimonas</taxon>
    </lineage>
</organism>
<evidence type="ECO:0000259" key="8">
    <source>
        <dbReference type="Pfam" id="PF06762"/>
    </source>
</evidence>
<evidence type="ECO:0000313" key="10">
    <source>
        <dbReference type="EMBL" id="PJJ72874.1"/>
    </source>
</evidence>
<keyword evidence="4" id="KW-0256">Endoplasmic reticulum</keyword>
<dbReference type="InterPro" id="IPR009613">
    <property type="entry name" value="LMF"/>
</dbReference>
<evidence type="ECO:0000313" key="11">
    <source>
        <dbReference type="Proteomes" id="UP000228758"/>
    </source>
</evidence>
<feature type="transmembrane region" description="Helical" evidence="7">
    <location>
        <begin position="76"/>
        <end position="96"/>
    </location>
</feature>
<evidence type="ECO:0000256" key="7">
    <source>
        <dbReference type="SAM" id="Phobius"/>
    </source>
</evidence>
<feature type="transmembrane region" description="Helical" evidence="7">
    <location>
        <begin position="296"/>
        <end position="317"/>
    </location>
</feature>
<feature type="domain" description="Lipase maturation factor 1/2 C-terminal" evidence="9">
    <location>
        <begin position="337"/>
        <end position="473"/>
    </location>
</feature>
<dbReference type="Proteomes" id="UP000228758">
    <property type="component" value="Unassembled WGS sequence"/>
</dbReference>
<evidence type="ECO:0000256" key="4">
    <source>
        <dbReference type="ARBA" id="ARBA00022824"/>
    </source>
</evidence>
<keyword evidence="3 7" id="KW-0812">Transmembrane</keyword>
<evidence type="ECO:0000256" key="2">
    <source>
        <dbReference type="ARBA" id="ARBA00005512"/>
    </source>
</evidence>
<keyword evidence="6 7" id="KW-0472">Membrane</keyword>
<evidence type="ECO:0000259" key="9">
    <source>
        <dbReference type="Pfam" id="PF25179"/>
    </source>
</evidence>
<dbReference type="InterPro" id="IPR057433">
    <property type="entry name" value="LMF1/2_C"/>
</dbReference>
<evidence type="ECO:0000256" key="1">
    <source>
        <dbReference type="ARBA" id="ARBA00004477"/>
    </source>
</evidence>
<feature type="transmembrane region" description="Helical" evidence="7">
    <location>
        <begin position="102"/>
        <end position="121"/>
    </location>
</feature>
<dbReference type="AlphaFoldDB" id="A0A2M9CLW4"/>
<feature type="domain" description="Lipase maturation factor 1/2 N-terminal" evidence="8">
    <location>
        <begin position="126"/>
        <end position="278"/>
    </location>
</feature>